<reference evidence="2 3" key="1">
    <citation type="submission" date="2020-07" db="EMBL/GenBank/DDBJ databases">
        <title>Comparative genomics of pyrophilous fungi reveals a link between fire events and developmental genes.</title>
        <authorList>
            <consortium name="DOE Joint Genome Institute"/>
            <person name="Steindorff A.S."/>
            <person name="Carver A."/>
            <person name="Calhoun S."/>
            <person name="Stillman K."/>
            <person name="Liu H."/>
            <person name="Lipzen A."/>
            <person name="Pangilinan J."/>
            <person name="Labutti K."/>
            <person name="Bruns T.D."/>
            <person name="Grigoriev I.V."/>
        </authorList>
    </citation>
    <scope>NUCLEOTIDE SEQUENCE [LARGE SCALE GENOMIC DNA]</scope>
    <source>
        <strain evidence="2 3">CBS 144469</strain>
    </source>
</reference>
<protein>
    <submittedName>
        <fullName evidence="2">Uncharacterized protein</fullName>
    </submittedName>
</protein>
<proteinExistence type="predicted"/>
<feature type="compositionally biased region" description="Basic and acidic residues" evidence="1">
    <location>
        <begin position="544"/>
        <end position="557"/>
    </location>
</feature>
<feature type="region of interest" description="Disordered" evidence="1">
    <location>
        <begin position="368"/>
        <end position="390"/>
    </location>
</feature>
<name>A0A8H6MCD1_9AGAR</name>
<evidence type="ECO:0000256" key="1">
    <source>
        <dbReference type="SAM" id="MobiDB-lite"/>
    </source>
</evidence>
<sequence length="623" mass="68113">MWSWAGGRNGEGRSATVGLALRASAGGRRLSELRLRGMGSASIGSENPPPTSRVLDSKNTPQRMVWSSRLQPKGADYLSSEFEVWDQPGLDRGTHRPPAVFLTPRTLPNAWRRLSELRLCGMGSASIGSGNRRLTSCVLDSKDTPQTMVLSSRLQPKGADYLSFDCVVWDRPALDRGTDGLGHSPNHGLELKASAEGRRLSEPRLRVQGHSPTQGLELKASAEGHSPNHGLELKASAEGRRLSELRLRGMGSASIGSGNRRLTSCVLESKDTPQTMVLSSSLQLKGADYLSSEFEVWDQPGLDRGTHRPPAVFLTPRTLPNPRSCAEDFGWMMSARSDGPSRSNHRTDADYLSSEFEVWDQPGLDRETHRPPAVFLSPRTLPNPRSSRTDHRTDADYLCSEFEVWDRPGLDRGTHRPPAVFLSPRTLPNPRRRLSELRIRGLGSARGVCDQRGLDRGTHGLPAMFLTPRTLPNPWSCSEDFGWMTPTISAPNLRSGIGQDWIGAPSCLVLKTPAGWRRLSLLRIRGLGSARIGSGHPPPTSRVLESKDTPQPKRDKLGLESSAGLTVFVSPRAHPMYDLELSHLAQGHLLPLPESVAWDRPGLDRGICGSPAASLSPRALLNA</sequence>
<feature type="compositionally biased region" description="Basic and acidic residues" evidence="1">
    <location>
        <begin position="195"/>
        <end position="205"/>
    </location>
</feature>
<dbReference type="EMBL" id="JACGCI010000006">
    <property type="protein sequence ID" value="KAF6763280.1"/>
    <property type="molecule type" value="Genomic_DNA"/>
</dbReference>
<comment type="caution">
    <text evidence="2">The sequence shown here is derived from an EMBL/GenBank/DDBJ whole genome shotgun (WGS) entry which is preliminary data.</text>
</comment>
<evidence type="ECO:0000313" key="3">
    <source>
        <dbReference type="Proteomes" id="UP000521943"/>
    </source>
</evidence>
<feature type="region of interest" description="Disordered" evidence="1">
    <location>
        <begin position="195"/>
        <end position="214"/>
    </location>
</feature>
<feature type="region of interest" description="Disordered" evidence="1">
    <location>
        <begin position="530"/>
        <end position="557"/>
    </location>
</feature>
<keyword evidence="3" id="KW-1185">Reference proteome</keyword>
<organism evidence="2 3">
    <name type="scientific">Ephemerocybe angulata</name>
    <dbReference type="NCBI Taxonomy" id="980116"/>
    <lineage>
        <taxon>Eukaryota</taxon>
        <taxon>Fungi</taxon>
        <taxon>Dikarya</taxon>
        <taxon>Basidiomycota</taxon>
        <taxon>Agaricomycotina</taxon>
        <taxon>Agaricomycetes</taxon>
        <taxon>Agaricomycetidae</taxon>
        <taxon>Agaricales</taxon>
        <taxon>Agaricineae</taxon>
        <taxon>Psathyrellaceae</taxon>
        <taxon>Ephemerocybe</taxon>
    </lineage>
</organism>
<evidence type="ECO:0000313" key="2">
    <source>
        <dbReference type="EMBL" id="KAF6763280.1"/>
    </source>
</evidence>
<dbReference type="AlphaFoldDB" id="A0A8H6MCD1"/>
<dbReference type="Proteomes" id="UP000521943">
    <property type="component" value="Unassembled WGS sequence"/>
</dbReference>
<accession>A0A8H6MCD1</accession>
<gene>
    <name evidence="2" type="ORF">DFP72DRAFT_841393</name>
</gene>